<dbReference type="KEGG" id="dci:113470341"/>
<dbReference type="RefSeq" id="XP_026684512.1">
    <property type="nucleotide sequence ID" value="XM_026828711.1"/>
</dbReference>
<feature type="compositionally biased region" description="Low complexity" evidence="1">
    <location>
        <begin position="213"/>
        <end position="233"/>
    </location>
</feature>
<dbReference type="Proteomes" id="UP000079169">
    <property type="component" value="Unplaced"/>
</dbReference>
<reference evidence="3" key="1">
    <citation type="submission" date="2025-08" db="UniProtKB">
        <authorList>
            <consortium name="RefSeq"/>
        </authorList>
    </citation>
    <scope>IDENTIFICATION</scope>
</reference>
<accession>A0A3Q0J7R2</accession>
<feature type="compositionally biased region" description="Low complexity" evidence="1">
    <location>
        <begin position="249"/>
        <end position="260"/>
    </location>
</feature>
<dbReference type="GeneID" id="113470341"/>
<dbReference type="AlphaFoldDB" id="A0A3Q0J7R2"/>
<protein>
    <submittedName>
        <fullName evidence="3">Uncharacterized protein LOC113470341</fullName>
    </submittedName>
</protein>
<organism evidence="2 3">
    <name type="scientific">Diaphorina citri</name>
    <name type="common">Asian citrus psyllid</name>
    <dbReference type="NCBI Taxonomy" id="121845"/>
    <lineage>
        <taxon>Eukaryota</taxon>
        <taxon>Metazoa</taxon>
        <taxon>Ecdysozoa</taxon>
        <taxon>Arthropoda</taxon>
        <taxon>Hexapoda</taxon>
        <taxon>Insecta</taxon>
        <taxon>Pterygota</taxon>
        <taxon>Neoptera</taxon>
        <taxon>Paraneoptera</taxon>
        <taxon>Hemiptera</taxon>
        <taxon>Sternorrhyncha</taxon>
        <taxon>Psylloidea</taxon>
        <taxon>Psyllidae</taxon>
        <taxon>Diaphorininae</taxon>
        <taxon>Diaphorina</taxon>
    </lineage>
</organism>
<proteinExistence type="predicted"/>
<keyword evidence="2" id="KW-1185">Reference proteome</keyword>
<feature type="compositionally biased region" description="Basic and acidic residues" evidence="1">
    <location>
        <begin position="234"/>
        <end position="248"/>
    </location>
</feature>
<evidence type="ECO:0000256" key="1">
    <source>
        <dbReference type="SAM" id="MobiDB-lite"/>
    </source>
</evidence>
<evidence type="ECO:0000313" key="3">
    <source>
        <dbReference type="RefSeq" id="XP_026684512.1"/>
    </source>
</evidence>
<feature type="compositionally biased region" description="Low complexity" evidence="1">
    <location>
        <begin position="70"/>
        <end position="82"/>
    </location>
</feature>
<feature type="compositionally biased region" description="Polar residues" evidence="1">
    <location>
        <begin position="183"/>
        <end position="199"/>
    </location>
</feature>
<feature type="region of interest" description="Disordered" evidence="1">
    <location>
        <begin position="133"/>
        <end position="274"/>
    </location>
</feature>
<feature type="compositionally biased region" description="Basic and acidic residues" evidence="1">
    <location>
        <begin position="200"/>
        <end position="209"/>
    </location>
</feature>
<gene>
    <name evidence="3" type="primary">LOC113470341</name>
</gene>
<name>A0A3Q0J7R2_DIACI</name>
<sequence length="302" mass="33390">MTVSERFTQENINPVVHAGKVKFPNQVDSPDVSKEKRTRFGLSVQSYDYKTDEPYPTQIGFTDPVHSDSVDSSSLNDISNSEHSSRYKRHVFNSFDFPSIEEYPEEMEEDEATQADNFVNNLSFDSTTNNYTANNVNSDYGHSSASNASSIQHQHHHSDAVKRGTFSRSLSNADVPSDDNGKSVDNTSLRSSDTQLHQTSMEHHGDSRRRGGKSSSGIKHSNSGTSDKSGNSSDRGERSDRERERGERSSNLGKKSSSTSQLSATGKILGRSTTPRVLLKSLIQFSNLTRRSSLASLDSIKL</sequence>
<feature type="compositionally biased region" description="Polar residues" evidence="1">
    <location>
        <begin position="133"/>
        <end position="152"/>
    </location>
</feature>
<feature type="region of interest" description="Disordered" evidence="1">
    <location>
        <begin position="49"/>
        <end position="83"/>
    </location>
</feature>
<evidence type="ECO:0000313" key="2">
    <source>
        <dbReference type="Proteomes" id="UP000079169"/>
    </source>
</evidence>
<dbReference type="PaxDb" id="121845-A0A3Q0J7R2"/>